<evidence type="ECO:0000313" key="5">
    <source>
        <dbReference type="EMBL" id="MEL0564392.1"/>
    </source>
</evidence>
<reference evidence="5 7" key="2">
    <citation type="submission" date="2024-04" db="EMBL/GenBank/DDBJ databases">
        <title>Three lactobacilli isolated from voided urine samples from females with type 2 diabetes.</title>
        <authorList>
            <person name="Kula A."/>
            <person name="Stegman N."/>
            <person name="Putonti C."/>
        </authorList>
    </citation>
    <scope>NUCLEOTIDE SEQUENCE [LARGE SCALE GENOMIC DNA]</scope>
    <source>
        <strain evidence="5 7">1855</strain>
    </source>
</reference>
<keyword evidence="1" id="KW-0378">Hydrolase</keyword>
<evidence type="ECO:0000313" key="6">
    <source>
        <dbReference type="Proteomes" id="UP000327236"/>
    </source>
</evidence>
<keyword evidence="3" id="KW-0472">Membrane</keyword>
<dbReference type="Pfam" id="PF04203">
    <property type="entry name" value="Sortase"/>
    <property type="match status" value="1"/>
</dbReference>
<feature type="active site" description="Acyl-thioester intermediate" evidence="2">
    <location>
        <position position="217"/>
    </location>
</feature>
<dbReference type="InterPro" id="IPR005754">
    <property type="entry name" value="Sortase"/>
</dbReference>
<dbReference type="Proteomes" id="UP000327236">
    <property type="component" value="Unassembled WGS sequence"/>
</dbReference>
<feature type="active site" description="Proton donor/acceptor" evidence="2">
    <location>
        <position position="155"/>
    </location>
</feature>
<dbReference type="Proteomes" id="UP001385848">
    <property type="component" value="Unassembled WGS sequence"/>
</dbReference>
<dbReference type="Gene3D" id="2.40.260.10">
    <property type="entry name" value="Sortase"/>
    <property type="match status" value="1"/>
</dbReference>
<name>A0A2I1XPG2_LACJE</name>
<accession>A0A2I1XPG2</accession>
<dbReference type="EMBL" id="JBBVUL010000001">
    <property type="protein sequence ID" value="MEL0564392.1"/>
    <property type="molecule type" value="Genomic_DNA"/>
</dbReference>
<dbReference type="InterPro" id="IPR023365">
    <property type="entry name" value="Sortase_dom-sf"/>
</dbReference>
<sequence length="281" mass="31614">MKIYRNEPPKKKKIDWLYYLLWFVICFGIVAASTYPFVSDFVLAQKQKAQIEQFNKTDRTQSKADYLSAFYKKKTTTETVQDPFSGQKKTKKSNSVDVAKSELKTVGVLSIPKIKEVLPIYDNTSEIALDNGVGLLENTSPLVGGKGHHSVITGHSGLSLSRLFTDLPKLKKGDEFYIKVNNEIHAYKVDQIKVVLPNNIKYLQIDPDKDLVTLITCTPLFENTHRLLVRGHRVPYKADKQVIENDGGITSLGKAAITAILVLLGLFGLYKLINRKKGKKK</sequence>
<keyword evidence="7" id="KW-1185">Reference proteome</keyword>
<evidence type="ECO:0000256" key="2">
    <source>
        <dbReference type="PIRSR" id="PIRSR605754-1"/>
    </source>
</evidence>
<keyword evidence="3" id="KW-0812">Transmembrane</keyword>
<organism evidence="4 6">
    <name type="scientific">Lactobacillus jensenii</name>
    <dbReference type="NCBI Taxonomy" id="109790"/>
    <lineage>
        <taxon>Bacteria</taxon>
        <taxon>Bacillati</taxon>
        <taxon>Bacillota</taxon>
        <taxon>Bacilli</taxon>
        <taxon>Lactobacillales</taxon>
        <taxon>Lactobacillaceae</taxon>
        <taxon>Lactobacillus</taxon>
    </lineage>
</organism>
<dbReference type="CDD" id="cd05827">
    <property type="entry name" value="Sortase_C"/>
    <property type="match status" value="1"/>
</dbReference>
<dbReference type="OrthoDB" id="1648028at2"/>
<evidence type="ECO:0000313" key="4">
    <source>
        <dbReference type="EMBL" id="KAA9321821.1"/>
    </source>
</evidence>
<feature type="transmembrane region" description="Helical" evidence="3">
    <location>
        <begin position="16"/>
        <end position="38"/>
    </location>
</feature>
<protein>
    <submittedName>
        <fullName evidence="4">Class C sortase</fullName>
    </submittedName>
</protein>
<dbReference type="RefSeq" id="WP_006588541.1">
    <property type="nucleotide sequence ID" value="NZ_CATOVC010000001.1"/>
</dbReference>
<reference evidence="4 6" key="1">
    <citation type="submission" date="2019-09" db="EMBL/GenBank/DDBJ databases">
        <title>Draft genome sequence assemblies of isolates from the urinary tract.</title>
        <authorList>
            <person name="Mores C.R."/>
            <person name="Putonti C."/>
            <person name="Wolfe A.J."/>
        </authorList>
    </citation>
    <scope>NUCLEOTIDE SEQUENCE [LARGE SCALE GENOMIC DNA]</scope>
    <source>
        <strain evidence="4 6">UMB246</strain>
    </source>
</reference>
<feature type="transmembrane region" description="Helical" evidence="3">
    <location>
        <begin position="255"/>
        <end position="273"/>
    </location>
</feature>
<dbReference type="SUPFAM" id="SSF63817">
    <property type="entry name" value="Sortase"/>
    <property type="match status" value="1"/>
</dbReference>
<dbReference type="GO" id="GO:0016787">
    <property type="term" value="F:hydrolase activity"/>
    <property type="evidence" value="ECO:0007669"/>
    <property type="project" value="UniProtKB-KW"/>
</dbReference>
<proteinExistence type="predicted"/>
<dbReference type="AlphaFoldDB" id="A0A2I1XPG2"/>
<evidence type="ECO:0000256" key="1">
    <source>
        <dbReference type="ARBA" id="ARBA00022801"/>
    </source>
</evidence>
<keyword evidence="3" id="KW-1133">Transmembrane helix</keyword>
<dbReference type="EMBL" id="VYWW01000025">
    <property type="protein sequence ID" value="KAA9321821.1"/>
    <property type="molecule type" value="Genomic_DNA"/>
</dbReference>
<evidence type="ECO:0000313" key="7">
    <source>
        <dbReference type="Proteomes" id="UP001385848"/>
    </source>
</evidence>
<dbReference type="NCBIfam" id="TIGR01076">
    <property type="entry name" value="sortase_fam"/>
    <property type="match status" value="1"/>
</dbReference>
<evidence type="ECO:0000256" key="3">
    <source>
        <dbReference type="SAM" id="Phobius"/>
    </source>
</evidence>
<gene>
    <name evidence="5" type="ORF">AAC431_00435</name>
    <name evidence="4" type="ORF">F6H94_05975</name>
</gene>
<comment type="caution">
    <text evidence="4">The sequence shown here is derived from an EMBL/GenBank/DDBJ whole genome shotgun (WGS) entry which is preliminary data.</text>
</comment>
<dbReference type="InterPro" id="IPR042002">
    <property type="entry name" value="Sortase_C"/>
</dbReference>
<dbReference type="NCBIfam" id="NF033745">
    <property type="entry name" value="class_C_sortase"/>
    <property type="match status" value="1"/>
</dbReference>